<dbReference type="AlphaFoldDB" id="A0A074Z0S3"/>
<dbReference type="GeneID" id="20325029"/>
<gene>
    <name evidence="1" type="ORF">T265_10861</name>
</gene>
<dbReference type="RefSeq" id="XP_009175614.1">
    <property type="nucleotide sequence ID" value="XM_009177350.1"/>
</dbReference>
<keyword evidence="2" id="KW-1185">Reference proteome</keyword>
<accession>A0A074Z0S3</accession>
<name>A0A074Z0S3_OPIVI</name>
<dbReference type="EMBL" id="KL597036">
    <property type="protein sequence ID" value="KER20636.1"/>
    <property type="molecule type" value="Genomic_DNA"/>
</dbReference>
<evidence type="ECO:0000313" key="1">
    <source>
        <dbReference type="EMBL" id="KER20636.1"/>
    </source>
</evidence>
<protein>
    <submittedName>
        <fullName evidence="1">Uncharacterized protein</fullName>
    </submittedName>
</protein>
<reference evidence="1 2" key="1">
    <citation type="submission" date="2013-11" db="EMBL/GenBank/DDBJ databases">
        <title>Opisthorchis viverrini - life in the bile duct.</title>
        <authorList>
            <person name="Young N.D."/>
            <person name="Nagarajan N."/>
            <person name="Lin S.J."/>
            <person name="Korhonen P.K."/>
            <person name="Jex A.R."/>
            <person name="Hall R.S."/>
            <person name="Safavi-Hemami H."/>
            <person name="Kaewkong W."/>
            <person name="Bertrand D."/>
            <person name="Gao S."/>
            <person name="Seet Q."/>
            <person name="Wongkham S."/>
            <person name="Teh B.T."/>
            <person name="Wongkham C."/>
            <person name="Intapan P.M."/>
            <person name="Maleewong W."/>
            <person name="Yang X."/>
            <person name="Hu M."/>
            <person name="Wang Z."/>
            <person name="Hofmann A."/>
            <person name="Sternberg P.W."/>
            <person name="Tan P."/>
            <person name="Wang J."/>
            <person name="Gasser R.B."/>
        </authorList>
    </citation>
    <scope>NUCLEOTIDE SEQUENCE [LARGE SCALE GENOMIC DNA]</scope>
</reference>
<dbReference type="Proteomes" id="UP000054324">
    <property type="component" value="Unassembled WGS sequence"/>
</dbReference>
<evidence type="ECO:0000313" key="2">
    <source>
        <dbReference type="Proteomes" id="UP000054324"/>
    </source>
</evidence>
<proteinExistence type="predicted"/>
<dbReference type="CTD" id="20325029"/>
<organism evidence="1 2">
    <name type="scientific">Opisthorchis viverrini</name>
    <name type="common">Southeast Asian liver fluke</name>
    <dbReference type="NCBI Taxonomy" id="6198"/>
    <lineage>
        <taxon>Eukaryota</taxon>
        <taxon>Metazoa</taxon>
        <taxon>Spiralia</taxon>
        <taxon>Lophotrochozoa</taxon>
        <taxon>Platyhelminthes</taxon>
        <taxon>Trematoda</taxon>
        <taxon>Digenea</taxon>
        <taxon>Opisthorchiida</taxon>
        <taxon>Opisthorchiata</taxon>
        <taxon>Opisthorchiidae</taxon>
        <taxon>Opisthorchis</taxon>
    </lineage>
</organism>
<dbReference type="KEGG" id="ovi:T265_10861"/>
<sequence>MTGEDFPCPQPTTLEPCISLLQMAPQQTSTSLSKSKAQLLSTAADKKPTEVRQKIVRDGSDPGFAMLLYDKLVHLKLAQVESSPIGDVCEDQEQ</sequence>